<feature type="compositionally biased region" description="Low complexity" evidence="1">
    <location>
        <begin position="129"/>
        <end position="140"/>
    </location>
</feature>
<protein>
    <submittedName>
        <fullName evidence="3">Coiled-coil domain-containing protein 24</fullName>
    </submittedName>
</protein>
<feature type="region of interest" description="Disordered" evidence="1">
    <location>
        <begin position="122"/>
        <end position="166"/>
    </location>
</feature>
<organism evidence="2 3">
    <name type="scientific">Lingula anatina</name>
    <name type="common">Brachiopod</name>
    <name type="synonym">Lingula unguis</name>
    <dbReference type="NCBI Taxonomy" id="7574"/>
    <lineage>
        <taxon>Eukaryota</taxon>
        <taxon>Metazoa</taxon>
        <taxon>Spiralia</taxon>
        <taxon>Lophotrochozoa</taxon>
        <taxon>Brachiopoda</taxon>
        <taxon>Linguliformea</taxon>
        <taxon>Lingulata</taxon>
        <taxon>Lingulida</taxon>
        <taxon>Linguloidea</taxon>
        <taxon>Lingulidae</taxon>
        <taxon>Lingula</taxon>
    </lineage>
</organism>
<feature type="compositionally biased region" description="Low complexity" evidence="1">
    <location>
        <begin position="366"/>
        <end position="377"/>
    </location>
</feature>
<dbReference type="RefSeq" id="XP_013420744.1">
    <property type="nucleotide sequence ID" value="XM_013565290.1"/>
</dbReference>
<dbReference type="InParanoid" id="A0A1S3KE63"/>
<dbReference type="Proteomes" id="UP000085678">
    <property type="component" value="Unplaced"/>
</dbReference>
<feature type="compositionally biased region" description="Polar residues" evidence="1">
    <location>
        <begin position="151"/>
        <end position="164"/>
    </location>
</feature>
<reference evidence="3" key="1">
    <citation type="submission" date="2025-08" db="UniProtKB">
        <authorList>
            <consortium name="RefSeq"/>
        </authorList>
    </citation>
    <scope>IDENTIFICATION</scope>
    <source>
        <tissue evidence="3">Gonads</tissue>
    </source>
</reference>
<dbReference type="STRING" id="7574.A0A1S3KE63"/>
<dbReference type="InterPro" id="IPR031367">
    <property type="entry name" value="CCDC24"/>
</dbReference>
<dbReference type="OMA" id="HANTKSP"/>
<accession>A0A1S3KE63</accession>
<evidence type="ECO:0000256" key="1">
    <source>
        <dbReference type="SAM" id="MobiDB-lite"/>
    </source>
</evidence>
<gene>
    <name evidence="3" type="primary">LOC106181041</name>
</gene>
<feature type="compositionally biased region" description="Polar residues" evidence="1">
    <location>
        <begin position="296"/>
        <end position="306"/>
    </location>
</feature>
<dbReference type="OrthoDB" id="6022633at2759"/>
<dbReference type="AlphaFoldDB" id="A0A1S3KE63"/>
<dbReference type="Pfam" id="PF15669">
    <property type="entry name" value="CCDC24"/>
    <property type="match status" value="1"/>
</dbReference>
<sequence>MASTFDVYAYEPPLSLWELVKHHVPEHEQEEVKDMLGESLVEQSLELHEEVNTLLDIWRDYRDDTNQTVQRSQMFEPPLVRDRLKQEIKFFVDSLREKAQKNGRDPSLVLSRHNTEVIEYALDKKRPGSAETSSRPSTARSSRDGRETPLTRLTPTSDRASTLSDDVESMNDKLNVLKLDDVVLHLRETMEEEVNQLLRDIAFLQECLQGEVDYRDEAQAEEPSITELQKERGHLEQELLSDVVPKASGPGLVKSGLFKPTVGTRRVPEPLKPLPASPSSPKRQPGPMKASHDIPLTTTSTESRPGSDQGVRKTRLTRMDSAGSANSDSYLEVASNGARGEGQRRHSGEVDTSAFRTKHRLIRIGSLPASPQSSPSPILTPSPPTSANPSHRRPASVRLRKLVVDGTDKT</sequence>
<dbReference type="GeneID" id="106181041"/>
<dbReference type="PANTHER" id="PTHR28601:SF1">
    <property type="entry name" value="COILED-COIL DOMAIN-CONTAINING PROTEIN 24"/>
    <property type="match status" value="1"/>
</dbReference>
<evidence type="ECO:0000313" key="2">
    <source>
        <dbReference type="Proteomes" id="UP000085678"/>
    </source>
</evidence>
<dbReference type="PANTHER" id="PTHR28601">
    <property type="entry name" value="COILED-COIL DOMAIN-CONTAINING PROTEIN 24"/>
    <property type="match status" value="1"/>
</dbReference>
<evidence type="ECO:0000313" key="3">
    <source>
        <dbReference type="RefSeq" id="XP_013420744.1"/>
    </source>
</evidence>
<name>A0A1S3KE63_LINAN</name>
<proteinExistence type="predicted"/>
<feature type="compositionally biased region" description="Basic residues" evidence="1">
    <location>
        <begin position="390"/>
        <end position="401"/>
    </location>
</feature>
<feature type="region of interest" description="Disordered" evidence="1">
    <location>
        <begin position="250"/>
        <end position="410"/>
    </location>
</feature>
<keyword evidence="2" id="KW-1185">Reference proteome</keyword>
<dbReference type="KEGG" id="lak:106181041"/>